<proteinExistence type="predicted"/>
<dbReference type="RefSeq" id="XP_003056417.1">
    <property type="nucleotide sequence ID" value="XM_003056371.1"/>
</dbReference>
<dbReference type="KEGG" id="mpp:MICPUCDRAFT_64508"/>
<organism evidence="3">
    <name type="scientific">Micromonas pusilla (strain CCMP1545)</name>
    <name type="common">Picoplanktonic green alga</name>
    <dbReference type="NCBI Taxonomy" id="564608"/>
    <lineage>
        <taxon>Eukaryota</taxon>
        <taxon>Viridiplantae</taxon>
        <taxon>Chlorophyta</taxon>
        <taxon>Mamiellophyceae</taxon>
        <taxon>Mamiellales</taxon>
        <taxon>Mamiellaceae</taxon>
        <taxon>Micromonas</taxon>
    </lineage>
</organism>
<keyword evidence="3" id="KW-1185">Reference proteome</keyword>
<evidence type="ECO:0000313" key="3">
    <source>
        <dbReference type="Proteomes" id="UP000001876"/>
    </source>
</evidence>
<dbReference type="Proteomes" id="UP000001876">
    <property type="component" value="Unassembled WGS sequence"/>
</dbReference>
<accession>C1MKN2</accession>
<protein>
    <submittedName>
        <fullName evidence="2">Predicted protein</fullName>
    </submittedName>
</protein>
<gene>
    <name evidence="2" type="ORF">MICPUCDRAFT_64508</name>
</gene>
<sequence length="140" mass="15420">MMPRLDHQQQMLQKRVKELLPALQWKFRDVSVRTTKKESREKKQAIHSSRGGCPTPSNAFFSASRRPVNAASSDSTDLISAWCFEPNLAAAATMAPRSMRSTLGSADPNIVATRDEVVRPNAEETAPAESFANAACVAMW</sequence>
<evidence type="ECO:0000313" key="2">
    <source>
        <dbReference type="EMBL" id="EEH59793.1"/>
    </source>
</evidence>
<name>C1MKN2_MICPC</name>
<dbReference type="GeneID" id="9681350"/>
<dbReference type="EMBL" id="GG663736">
    <property type="protein sequence ID" value="EEH59793.1"/>
    <property type="molecule type" value="Genomic_DNA"/>
</dbReference>
<feature type="region of interest" description="Disordered" evidence="1">
    <location>
        <begin position="35"/>
        <end position="60"/>
    </location>
</feature>
<dbReference type="AlphaFoldDB" id="C1MKN2"/>
<evidence type="ECO:0000256" key="1">
    <source>
        <dbReference type="SAM" id="MobiDB-lite"/>
    </source>
</evidence>
<feature type="compositionally biased region" description="Basic and acidic residues" evidence="1">
    <location>
        <begin position="35"/>
        <end position="44"/>
    </location>
</feature>
<reference evidence="2 3" key="1">
    <citation type="journal article" date="2009" name="Science">
        <title>Green evolution and dynamic adaptations revealed by genomes of the marine picoeukaryotes Micromonas.</title>
        <authorList>
            <person name="Worden A.Z."/>
            <person name="Lee J.H."/>
            <person name="Mock T."/>
            <person name="Rouze P."/>
            <person name="Simmons M.P."/>
            <person name="Aerts A.L."/>
            <person name="Allen A.E."/>
            <person name="Cuvelier M.L."/>
            <person name="Derelle E."/>
            <person name="Everett M.V."/>
            <person name="Foulon E."/>
            <person name="Grimwood J."/>
            <person name="Gundlach H."/>
            <person name="Henrissat B."/>
            <person name="Napoli C."/>
            <person name="McDonald S.M."/>
            <person name="Parker M.S."/>
            <person name="Rombauts S."/>
            <person name="Salamov A."/>
            <person name="Von Dassow P."/>
            <person name="Badger J.H."/>
            <person name="Coutinho P.M."/>
            <person name="Demir E."/>
            <person name="Dubchak I."/>
            <person name="Gentemann C."/>
            <person name="Eikrem W."/>
            <person name="Gready J.E."/>
            <person name="John U."/>
            <person name="Lanier W."/>
            <person name="Lindquist E.A."/>
            <person name="Lucas S."/>
            <person name="Mayer K.F."/>
            <person name="Moreau H."/>
            <person name="Not F."/>
            <person name="Otillar R."/>
            <person name="Panaud O."/>
            <person name="Pangilinan J."/>
            <person name="Paulsen I."/>
            <person name="Piegu B."/>
            <person name="Poliakov A."/>
            <person name="Robbens S."/>
            <person name="Schmutz J."/>
            <person name="Toulza E."/>
            <person name="Wyss T."/>
            <person name="Zelensky A."/>
            <person name="Zhou K."/>
            <person name="Armbrust E.V."/>
            <person name="Bhattacharya D."/>
            <person name="Goodenough U.W."/>
            <person name="Van de Peer Y."/>
            <person name="Grigoriev I.V."/>
        </authorList>
    </citation>
    <scope>NUCLEOTIDE SEQUENCE [LARGE SCALE GENOMIC DNA]</scope>
    <source>
        <strain evidence="2 3">CCMP1545</strain>
    </source>
</reference>